<organism evidence="3 4">
    <name type="scientific">Achromobacter spanius</name>
    <dbReference type="NCBI Taxonomy" id="217203"/>
    <lineage>
        <taxon>Bacteria</taxon>
        <taxon>Pseudomonadati</taxon>
        <taxon>Pseudomonadota</taxon>
        <taxon>Betaproteobacteria</taxon>
        <taxon>Burkholderiales</taxon>
        <taxon>Alcaligenaceae</taxon>
        <taxon>Achromobacter</taxon>
    </lineage>
</organism>
<evidence type="ECO:0000313" key="4">
    <source>
        <dbReference type="Proteomes" id="UP001161094"/>
    </source>
</evidence>
<evidence type="ECO:0000256" key="1">
    <source>
        <dbReference type="SAM" id="MobiDB-lite"/>
    </source>
</evidence>
<comment type="caution">
    <text evidence="3">The sequence shown here is derived from an EMBL/GenBank/DDBJ whole genome shotgun (WGS) entry which is preliminary data.</text>
</comment>
<evidence type="ECO:0000256" key="2">
    <source>
        <dbReference type="SAM" id="Phobius"/>
    </source>
</evidence>
<feature type="compositionally biased region" description="Polar residues" evidence="1">
    <location>
        <begin position="76"/>
        <end position="89"/>
    </location>
</feature>
<reference evidence="3" key="1">
    <citation type="submission" date="2022-09" db="EMBL/GenBank/DDBJ databases">
        <title>Intensive care unit water sources are persistently colonized with multi-drug resistant bacteria and are the site of extensive horizontal gene transfer of antibiotic resistance genes.</title>
        <authorList>
            <person name="Diorio-Toth L."/>
        </authorList>
    </citation>
    <scope>NUCLEOTIDE SEQUENCE</scope>
    <source>
        <strain evidence="3">GD03843</strain>
    </source>
</reference>
<keyword evidence="2" id="KW-1133">Transmembrane helix</keyword>
<keyword evidence="2" id="KW-0812">Transmembrane</keyword>
<name>A0AA42ITF4_9BURK</name>
<gene>
    <name evidence="3" type="ORF">N5D93_03125</name>
</gene>
<evidence type="ECO:0000313" key="3">
    <source>
        <dbReference type="EMBL" id="MDH0734783.1"/>
    </source>
</evidence>
<feature type="transmembrane region" description="Helical" evidence="2">
    <location>
        <begin position="47"/>
        <end position="65"/>
    </location>
</feature>
<sequence>MKDSKTGNHCNGLCVLAIAFLVIIGTLMLSIFSSAVERDVDGVVEGMFLIGAVIMAFGAIAPLLLPKEDSEESRSGVRNRQPGSNSDQD</sequence>
<keyword evidence="2" id="KW-0472">Membrane</keyword>
<dbReference type="EMBL" id="JAOCDZ010000001">
    <property type="protein sequence ID" value="MDH0734783.1"/>
    <property type="molecule type" value="Genomic_DNA"/>
</dbReference>
<feature type="transmembrane region" description="Helical" evidence="2">
    <location>
        <begin position="12"/>
        <end position="35"/>
    </location>
</feature>
<dbReference type="RefSeq" id="WP_279993770.1">
    <property type="nucleotide sequence ID" value="NZ_JAOCDZ010000001.1"/>
</dbReference>
<dbReference type="AlphaFoldDB" id="A0AA42ITF4"/>
<dbReference type="Proteomes" id="UP001161094">
    <property type="component" value="Unassembled WGS sequence"/>
</dbReference>
<proteinExistence type="predicted"/>
<protein>
    <submittedName>
        <fullName evidence="3">Uncharacterized protein</fullName>
    </submittedName>
</protein>
<accession>A0AA42ITF4</accession>
<feature type="region of interest" description="Disordered" evidence="1">
    <location>
        <begin position="68"/>
        <end position="89"/>
    </location>
</feature>